<proteinExistence type="predicted"/>
<dbReference type="EMBL" id="JACOQK010000001">
    <property type="protein sequence ID" value="MBC5786905.1"/>
    <property type="molecule type" value="Genomic_DNA"/>
</dbReference>
<comment type="caution">
    <text evidence="4">The sequence shown here is derived from an EMBL/GenBank/DDBJ whole genome shotgun (WGS) entry which is preliminary data.</text>
</comment>
<dbReference type="Gene3D" id="2.60.40.1080">
    <property type="match status" value="1"/>
</dbReference>
<feature type="region of interest" description="Disordered" evidence="2">
    <location>
        <begin position="181"/>
        <end position="282"/>
    </location>
</feature>
<dbReference type="Pfam" id="PF02805">
    <property type="entry name" value="Ada_Zn_binding"/>
    <property type="match status" value="1"/>
</dbReference>
<dbReference type="SUPFAM" id="SSF49373">
    <property type="entry name" value="Invasin/intimin cell-adhesion fragments"/>
    <property type="match status" value="1"/>
</dbReference>
<dbReference type="Proteomes" id="UP000649151">
    <property type="component" value="Unassembled WGS sequence"/>
</dbReference>
<dbReference type="PROSITE" id="PS51257">
    <property type="entry name" value="PROKAR_LIPOPROTEIN"/>
    <property type="match status" value="1"/>
</dbReference>
<dbReference type="InterPro" id="IPR008964">
    <property type="entry name" value="Invasin/intimin_cell_adhesion"/>
</dbReference>
<keyword evidence="5" id="KW-1185">Reference proteome</keyword>
<dbReference type="InterPro" id="IPR004026">
    <property type="entry name" value="Ada_DNA_repair_Zn-bd"/>
</dbReference>
<protein>
    <recommendedName>
        <fullName evidence="3">Ada DNA repair metal-binding domain-containing protein</fullName>
    </recommendedName>
</protein>
<feature type="compositionally biased region" description="Polar residues" evidence="2">
    <location>
        <begin position="221"/>
        <end position="241"/>
    </location>
</feature>
<feature type="domain" description="Ada DNA repair metal-binding" evidence="3">
    <location>
        <begin position="235"/>
        <end position="282"/>
    </location>
</feature>
<evidence type="ECO:0000256" key="2">
    <source>
        <dbReference type="SAM" id="MobiDB-lite"/>
    </source>
</evidence>
<evidence type="ECO:0000256" key="1">
    <source>
        <dbReference type="ARBA" id="ARBA00023159"/>
    </source>
</evidence>
<feature type="compositionally biased region" description="Low complexity" evidence="2">
    <location>
        <begin position="206"/>
        <end position="220"/>
    </location>
</feature>
<dbReference type="Gene3D" id="3.40.10.10">
    <property type="entry name" value="DNA Methylphosphotriester Repair Domain"/>
    <property type="match status" value="1"/>
</dbReference>
<organism evidence="4 5">
    <name type="scientific">Clostridium facile</name>
    <dbReference type="NCBI Taxonomy" id="2763035"/>
    <lineage>
        <taxon>Bacteria</taxon>
        <taxon>Bacillati</taxon>
        <taxon>Bacillota</taxon>
        <taxon>Clostridia</taxon>
        <taxon>Eubacteriales</taxon>
        <taxon>Clostridiaceae</taxon>
        <taxon>Clostridium</taxon>
    </lineage>
</organism>
<sequence>MKQLQTRIFSAIAVLLSVCFVFVGCELPKRELTNLTFTVTSETLEVGDTTEFDVETTPTGIILKHLEYQSDDTDIVTINQDEISAVGEGTTTVSVSITTEKGKIVSNKVSITVTDPEKDKLRQQAQSVSQAIGTIGEVTLDSEPTIAVAREKWNELPEEAKQFVTNSETLTQAETALQSLKDQKAAEEAAAAEAARQQEEQRKQQEQQAQRQQPAAQQPKNTPTAPSAPASTETYILNTNTKKFHRSSCGDIKKMKDSNKATASSREEAIAKGYSPCKHCNP</sequence>
<keyword evidence="1" id="KW-0010">Activator</keyword>
<dbReference type="InterPro" id="IPR035451">
    <property type="entry name" value="Ada-like_dom_sf"/>
</dbReference>
<accession>A0ABR7IP48</accession>
<name>A0ABR7IP48_9CLOT</name>
<dbReference type="RefSeq" id="WP_186996084.1">
    <property type="nucleotide sequence ID" value="NZ_JACOQK010000001.1"/>
</dbReference>
<evidence type="ECO:0000259" key="3">
    <source>
        <dbReference type="Pfam" id="PF02805"/>
    </source>
</evidence>
<evidence type="ECO:0000313" key="4">
    <source>
        <dbReference type="EMBL" id="MBC5786905.1"/>
    </source>
</evidence>
<gene>
    <name evidence="4" type="ORF">H8Z77_02560</name>
</gene>
<reference evidence="4 5" key="1">
    <citation type="submission" date="2020-08" db="EMBL/GenBank/DDBJ databases">
        <title>Genome public.</title>
        <authorList>
            <person name="Liu C."/>
            <person name="Sun Q."/>
        </authorList>
    </citation>
    <scope>NUCLEOTIDE SEQUENCE [LARGE SCALE GENOMIC DNA]</scope>
    <source>
        <strain evidence="4 5">NSJ-27</strain>
    </source>
</reference>
<dbReference type="SUPFAM" id="SSF57884">
    <property type="entry name" value="Ada DNA repair protein, N-terminal domain (N-Ada 10)"/>
    <property type="match status" value="1"/>
</dbReference>
<feature type="compositionally biased region" description="Basic and acidic residues" evidence="2">
    <location>
        <begin position="196"/>
        <end position="205"/>
    </location>
</feature>
<evidence type="ECO:0000313" key="5">
    <source>
        <dbReference type="Proteomes" id="UP000649151"/>
    </source>
</evidence>
<feature type="compositionally biased region" description="Basic and acidic residues" evidence="2">
    <location>
        <begin position="251"/>
        <end position="270"/>
    </location>
</feature>